<gene>
    <name evidence="2" type="ORF">SAMN04487969_11358</name>
</gene>
<organism evidence="2 3">
    <name type="scientific">Paenibacillus algorifonticola</name>
    <dbReference type="NCBI Taxonomy" id="684063"/>
    <lineage>
        <taxon>Bacteria</taxon>
        <taxon>Bacillati</taxon>
        <taxon>Bacillota</taxon>
        <taxon>Bacilli</taxon>
        <taxon>Bacillales</taxon>
        <taxon>Paenibacillaceae</taxon>
        <taxon>Paenibacillus</taxon>
    </lineage>
</organism>
<dbReference type="Proteomes" id="UP000183410">
    <property type="component" value="Unassembled WGS sequence"/>
</dbReference>
<evidence type="ECO:0000313" key="2">
    <source>
        <dbReference type="EMBL" id="SFF07831.1"/>
    </source>
</evidence>
<feature type="transmembrane region" description="Helical" evidence="1">
    <location>
        <begin position="5"/>
        <end position="24"/>
    </location>
</feature>
<dbReference type="RefSeq" id="WP_177218029.1">
    <property type="nucleotide sequence ID" value="NZ_FONN01000013.1"/>
</dbReference>
<accession>A0A1I2FTR1</accession>
<keyword evidence="3" id="KW-1185">Reference proteome</keyword>
<dbReference type="EMBL" id="FONN01000013">
    <property type="protein sequence ID" value="SFF07831.1"/>
    <property type="molecule type" value="Genomic_DNA"/>
</dbReference>
<protein>
    <submittedName>
        <fullName evidence="2">Uncharacterized protein</fullName>
    </submittedName>
</protein>
<name>A0A1I2FTR1_9BACL</name>
<evidence type="ECO:0000256" key="1">
    <source>
        <dbReference type="SAM" id="Phobius"/>
    </source>
</evidence>
<feature type="transmembrane region" description="Helical" evidence="1">
    <location>
        <begin position="36"/>
        <end position="54"/>
    </location>
</feature>
<reference evidence="3" key="1">
    <citation type="submission" date="2016-10" db="EMBL/GenBank/DDBJ databases">
        <authorList>
            <person name="Varghese N."/>
            <person name="Submissions S."/>
        </authorList>
    </citation>
    <scope>NUCLEOTIDE SEQUENCE [LARGE SCALE GENOMIC DNA]</scope>
    <source>
        <strain evidence="3">CGMCC 1.10223</strain>
    </source>
</reference>
<dbReference type="AlphaFoldDB" id="A0A1I2FTR1"/>
<proteinExistence type="predicted"/>
<evidence type="ECO:0000313" key="3">
    <source>
        <dbReference type="Proteomes" id="UP000183410"/>
    </source>
</evidence>
<keyword evidence="1" id="KW-1133">Transmembrane helix</keyword>
<keyword evidence="1" id="KW-0472">Membrane</keyword>
<sequence length="56" mass="6195">MTDALIAFASTMLLGIIILVKIWWDGDGTSWRFTKWFSGICLAVALVVGGITFFKI</sequence>
<keyword evidence="1" id="KW-0812">Transmembrane</keyword>